<evidence type="ECO:0000313" key="3">
    <source>
        <dbReference type="WBParaSite" id="MBELARI_LOCUS16618"/>
    </source>
</evidence>
<keyword evidence="1" id="KW-1133">Transmembrane helix</keyword>
<dbReference type="Proteomes" id="UP000887575">
    <property type="component" value="Unassembled WGS sequence"/>
</dbReference>
<dbReference type="WBParaSite" id="MBELARI_LOCUS16618">
    <property type="protein sequence ID" value="MBELARI_LOCUS16618"/>
    <property type="gene ID" value="MBELARI_LOCUS16618"/>
</dbReference>
<keyword evidence="1" id="KW-0812">Transmembrane</keyword>
<evidence type="ECO:0000256" key="1">
    <source>
        <dbReference type="SAM" id="Phobius"/>
    </source>
</evidence>
<feature type="transmembrane region" description="Helical" evidence="1">
    <location>
        <begin position="12"/>
        <end position="37"/>
    </location>
</feature>
<protein>
    <submittedName>
        <fullName evidence="3">Uncharacterized protein</fullName>
    </submittedName>
</protein>
<keyword evidence="1" id="KW-0472">Membrane</keyword>
<feature type="transmembrane region" description="Helical" evidence="1">
    <location>
        <begin position="43"/>
        <end position="62"/>
    </location>
</feature>
<evidence type="ECO:0000313" key="2">
    <source>
        <dbReference type="Proteomes" id="UP000887575"/>
    </source>
</evidence>
<name>A0AAF3ER81_9BILA</name>
<sequence>MGWYGPKFNLLTLLRFFIIVVSGIGAASIFAAVFVLVTTSPTLRAFIILVGSVLLLVSGVAWKMTSMDVVVGRNPVNSVFLRAYRAEYFDETLPQCVQRHPALLPFHCPTAPMSIPRPLIMPTDPPPSILAPPPPPTYNLSQRLQQNASQTALWATMEPNNTYLSRAPPVYSVCGALQRVCTSSPPPRYRSIIAAIPQSLPRTTPERRSSTIEIDAEANSDQLSVIDCSKPTPTTFHFPQNECSSI</sequence>
<reference evidence="3" key="1">
    <citation type="submission" date="2024-02" db="UniProtKB">
        <authorList>
            <consortium name="WormBaseParasite"/>
        </authorList>
    </citation>
    <scope>IDENTIFICATION</scope>
</reference>
<organism evidence="2 3">
    <name type="scientific">Mesorhabditis belari</name>
    <dbReference type="NCBI Taxonomy" id="2138241"/>
    <lineage>
        <taxon>Eukaryota</taxon>
        <taxon>Metazoa</taxon>
        <taxon>Ecdysozoa</taxon>
        <taxon>Nematoda</taxon>
        <taxon>Chromadorea</taxon>
        <taxon>Rhabditida</taxon>
        <taxon>Rhabditina</taxon>
        <taxon>Rhabditomorpha</taxon>
        <taxon>Rhabditoidea</taxon>
        <taxon>Rhabditidae</taxon>
        <taxon>Mesorhabditinae</taxon>
        <taxon>Mesorhabditis</taxon>
    </lineage>
</organism>
<dbReference type="AlphaFoldDB" id="A0AAF3ER81"/>
<accession>A0AAF3ER81</accession>
<proteinExistence type="predicted"/>
<keyword evidence="2" id="KW-1185">Reference proteome</keyword>